<proteinExistence type="predicted"/>
<protein>
    <submittedName>
        <fullName evidence="2">Uncharacterized protein</fullName>
    </submittedName>
</protein>
<dbReference type="Proteomes" id="UP000652761">
    <property type="component" value="Unassembled WGS sequence"/>
</dbReference>
<organism evidence="2 3">
    <name type="scientific">Colocasia esculenta</name>
    <name type="common">Wild taro</name>
    <name type="synonym">Arum esculentum</name>
    <dbReference type="NCBI Taxonomy" id="4460"/>
    <lineage>
        <taxon>Eukaryota</taxon>
        <taxon>Viridiplantae</taxon>
        <taxon>Streptophyta</taxon>
        <taxon>Embryophyta</taxon>
        <taxon>Tracheophyta</taxon>
        <taxon>Spermatophyta</taxon>
        <taxon>Magnoliopsida</taxon>
        <taxon>Liliopsida</taxon>
        <taxon>Araceae</taxon>
        <taxon>Aroideae</taxon>
        <taxon>Colocasieae</taxon>
        <taxon>Colocasia</taxon>
    </lineage>
</organism>
<sequence length="60" mass="6567">MDLKEINPLKNEYGTSVHLTNACAIGTLSGPGEERPNVVMRNQWSPMGPGKSDEHPPYDS</sequence>
<reference evidence="2" key="1">
    <citation type="submission" date="2017-07" db="EMBL/GenBank/DDBJ databases">
        <title>Taro Niue Genome Assembly and Annotation.</title>
        <authorList>
            <person name="Atibalentja N."/>
            <person name="Keating K."/>
            <person name="Fields C.J."/>
        </authorList>
    </citation>
    <scope>NUCLEOTIDE SEQUENCE</scope>
    <source>
        <strain evidence="2">Niue_2</strain>
        <tissue evidence="2">Leaf</tissue>
    </source>
</reference>
<keyword evidence="3" id="KW-1185">Reference proteome</keyword>
<name>A0A843U5Y8_COLES</name>
<accession>A0A843U5Y8</accession>
<evidence type="ECO:0000313" key="2">
    <source>
        <dbReference type="EMBL" id="MQL79028.1"/>
    </source>
</evidence>
<evidence type="ECO:0000256" key="1">
    <source>
        <dbReference type="SAM" id="MobiDB-lite"/>
    </source>
</evidence>
<evidence type="ECO:0000313" key="3">
    <source>
        <dbReference type="Proteomes" id="UP000652761"/>
    </source>
</evidence>
<comment type="caution">
    <text evidence="2">The sequence shown here is derived from an EMBL/GenBank/DDBJ whole genome shotgun (WGS) entry which is preliminary data.</text>
</comment>
<gene>
    <name evidence="2" type="ORF">Taro_011461</name>
</gene>
<dbReference type="AlphaFoldDB" id="A0A843U5Y8"/>
<feature type="compositionally biased region" description="Basic and acidic residues" evidence="1">
    <location>
        <begin position="51"/>
        <end position="60"/>
    </location>
</feature>
<feature type="region of interest" description="Disordered" evidence="1">
    <location>
        <begin position="41"/>
        <end position="60"/>
    </location>
</feature>
<dbReference type="EMBL" id="NMUH01000430">
    <property type="protein sequence ID" value="MQL79028.1"/>
    <property type="molecule type" value="Genomic_DNA"/>
</dbReference>